<evidence type="ECO:0000313" key="2">
    <source>
        <dbReference type="Proteomes" id="UP000304953"/>
    </source>
</evidence>
<keyword evidence="2" id="KW-1185">Reference proteome</keyword>
<proteinExistence type="predicted"/>
<gene>
    <name evidence="1" type="ORF">E5329_22290</name>
</gene>
<comment type="caution">
    <text evidence="1">The sequence shown here is derived from an EMBL/GenBank/DDBJ whole genome shotgun (WGS) entry which is preliminary data.</text>
</comment>
<accession>A0AC61RQP5</accession>
<protein>
    <submittedName>
        <fullName evidence="1">Uncharacterized protein</fullName>
    </submittedName>
</protein>
<name>A0AC61RQP5_9FIRM</name>
<dbReference type="Proteomes" id="UP000304953">
    <property type="component" value="Unassembled WGS sequence"/>
</dbReference>
<dbReference type="EMBL" id="SRYA01000066">
    <property type="protein sequence ID" value="TGY91199.1"/>
    <property type="molecule type" value="Genomic_DNA"/>
</dbReference>
<evidence type="ECO:0000313" key="1">
    <source>
        <dbReference type="EMBL" id="TGY91199.1"/>
    </source>
</evidence>
<sequence>MRRPRWFYTTLGIFGTIVLAVSIWAVVTLIHSSNDEGTTTSLVLDDNTNNDDGMGNEAVNNYVAQLQKIYNAGSDNGSDNAAGMEKVIQAVDNAVQSKQGEAQAGSIRIAAMVLAYQNSDYDKVISLTDEINLDELSLQDQITYYATLYAVYDSNGDTEKAQEAFRIEGEKIQQLCSKQECMQ</sequence>
<reference evidence="1" key="1">
    <citation type="submission" date="2019-04" db="EMBL/GenBank/DDBJ databases">
        <title>Microbes associate with the intestines of laboratory mice.</title>
        <authorList>
            <person name="Navarre W."/>
            <person name="Wong E."/>
            <person name="Huang K."/>
            <person name="Tropini C."/>
            <person name="Ng K."/>
            <person name="Yu B."/>
        </authorList>
    </citation>
    <scope>NUCLEOTIDE SEQUENCE</scope>
    <source>
        <strain evidence="1">NM01_1-7b</strain>
    </source>
</reference>
<organism evidence="1 2">
    <name type="scientific">Petralouisia muris</name>
    <dbReference type="NCBI Taxonomy" id="3032872"/>
    <lineage>
        <taxon>Bacteria</taxon>
        <taxon>Bacillati</taxon>
        <taxon>Bacillota</taxon>
        <taxon>Clostridia</taxon>
        <taxon>Lachnospirales</taxon>
        <taxon>Lachnospiraceae</taxon>
        <taxon>Petralouisia</taxon>
    </lineage>
</organism>